<dbReference type="InterPro" id="IPR011545">
    <property type="entry name" value="DEAD/DEAH_box_helicase_dom"/>
</dbReference>
<comment type="subcellular location">
    <subcellularLocation>
        <location evidence="9">Cytoplasm</location>
    </subcellularLocation>
</comment>
<dbReference type="InterPro" id="IPR001650">
    <property type="entry name" value="Helicase_C-like"/>
</dbReference>
<dbReference type="EC" id="3.6.4.-" evidence="9"/>
<keyword evidence="5 12" id="KW-0347">Helicase</keyword>
<evidence type="ECO:0000313" key="13">
    <source>
        <dbReference type="Proteomes" id="UP001055955"/>
    </source>
</evidence>
<keyword evidence="2 9" id="KW-0547">Nucleotide-binding</keyword>
<evidence type="ECO:0000256" key="5">
    <source>
        <dbReference type="ARBA" id="ARBA00022806"/>
    </source>
</evidence>
<dbReference type="Pfam" id="PF03461">
    <property type="entry name" value="TRCF"/>
    <property type="match status" value="1"/>
</dbReference>
<dbReference type="Pfam" id="PF00270">
    <property type="entry name" value="DEAD"/>
    <property type="match status" value="1"/>
</dbReference>
<keyword evidence="1 9" id="KW-0963">Cytoplasm</keyword>
<dbReference type="Pfam" id="PF17757">
    <property type="entry name" value="UvrB_inter"/>
    <property type="match status" value="1"/>
</dbReference>
<feature type="domain" description="Helicase C-terminal" evidence="11">
    <location>
        <begin position="721"/>
        <end position="880"/>
    </location>
</feature>
<dbReference type="GO" id="GO:0004386">
    <property type="term" value="F:helicase activity"/>
    <property type="evidence" value="ECO:0007669"/>
    <property type="project" value="UniProtKB-KW"/>
</dbReference>
<feature type="domain" description="Helicase ATP-binding" evidence="10">
    <location>
        <begin position="560"/>
        <end position="705"/>
    </location>
</feature>
<evidence type="ECO:0000256" key="4">
    <source>
        <dbReference type="ARBA" id="ARBA00022801"/>
    </source>
</evidence>
<dbReference type="InterPro" id="IPR036101">
    <property type="entry name" value="CarD-like/TRCF_RID_sf"/>
</dbReference>
<dbReference type="PROSITE" id="PS51194">
    <property type="entry name" value="HELICASE_CTER"/>
    <property type="match status" value="1"/>
</dbReference>
<dbReference type="Gene3D" id="3.40.50.11180">
    <property type="match status" value="1"/>
</dbReference>
<keyword evidence="4 9" id="KW-0378">Hydrolase</keyword>
<dbReference type="SMART" id="SM00490">
    <property type="entry name" value="HELICc"/>
    <property type="match status" value="1"/>
</dbReference>
<dbReference type="SUPFAM" id="SSF143517">
    <property type="entry name" value="TRCF domain-like"/>
    <property type="match status" value="1"/>
</dbReference>
<comment type="function">
    <text evidence="9">Couples transcription and DNA repair by recognizing RNA polymerase (RNAP) stalled at DNA lesions. Mediates ATP-dependent release of RNAP and its truncated transcript from the DNA, and recruitment of nucleotide excision repair machinery to the damaged site.</text>
</comment>
<keyword evidence="3 9" id="KW-0227">DNA damage</keyword>
<dbReference type="SMART" id="SM00487">
    <property type="entry name" value="DEXDc"/>
    <property type="match status" value="1"/>
</dbReference>
<dbReference type="RefSeq" id="WP_258567950.1">
    <property type="nucleotide sequence ID" value="NZ_CP092900.1"/>
</dbReference>
<dbReference type="Gene3D" id="3.30.2060.10">
    <property type="entry name" value="Penicillin-binding protein 1b domain"/>
    <property type="match status" value="1"/>
</dbReference>
<accession>A0ABY5DHE7</accession>
<dbReference type="SUPFAM" id="SSF52540">
    <property type="entry name" value="P-loop containing nucleoside triphosphate hydrolases"/>
    <property type="match status" value="2"/>
</dbReference>
<dbReference type="Gene3D" id="2.40.10.170">
    <property type="match status" value="1"/>
</dbReference>
<evidence type="ECO:0000256" key="7">
    <source>
        <dbReference type="ARBA" id="ARBA00023125"/>
    </source>
</evidence>
<comment type="similarity">
    <text evidence="9">In the N-terminal section; belongs to the UvrB family.</text>
</comment>
<reference evidence="12 13" key="1">
    <citation type="journal article" date="2022" name="Nat. Microbiol.">
        <title>The microbiome of a bacterivorous marine choanoflagellate contains a resource-demanding obligate bacterial associate.</title>
        <authorList>
            <person name="Needham D.M."/>
            <person name="Poirier C."/>
            <person name="Bachy C."/>
            <person name="George E.E."/>
            <person name="Wilken S."/>
            <person name="Yung C.C.M."/>
            <person name="Limardo A.J."/>
            <person name="Morando M."/>
            <person name="Sudek L."/>
            <person name="Malmstrom R.R."/>
            <person name="Keeling P.J."/>
            <person name="Santoro A.E."/>
            <person name="Worden A.Z."/>
        </authorList>
    </citation>
    <scope>NUCLEOTIDE SEQUENCE [LARGE SCALE GENOMIC DNA]</scope>
    <source>
        <strain evidence="12 13">Comchoano-1</strain>
    </source>
</reference>
<dbReference type="InterPro" id="IPR041471">
    <property type="entry name" value="UvrB_inter"/>
</dbReference>
<keyword evidence="7 9" id="KW-0238">DNA-binding</keyword>
<dbReference type="InterPro" id="IPR005118">
    <property type="entry name" value="TRCF_C"/>
</dbReference>
<dbReference type="InterPro" id="IPR027417">
    <property type="entry name" value="P-loop_NTPase"/>
</dbReference>
<dbReference type="PANTHER" id="PTHR47964">
    <property type="entry name" value="ATP-DEPENDENT DNA HELICASE HOMOLOG RECG, CHLOROPLASTIC"/>
    <property type="match status" value="1"/>
</dbReference>
<dbReference type="Pfam" id="PF02559">
    <property type="entry name" value="CarD_TRCF_RID"/>
    <property type="match status" value="1"/>
</dbReference>
<dbReference type="SMART" id="SM01058">
    <property type="entry name" value="CarD_TRCF"/>
    <property type="match status" value="1"/>
</dbReference>
<protein>
    <recommendedName>
        <fullName evidence="9">Transcription-repair-coupling factor</fullName>
        <shortName evidence="9">TRCF</shortName>
        <ecNumber evidence="9">3.6.4.-</ecNumber>
    </recommendedName>
</protein>
<evidence type="ECO:0000256" key="1">
    <source>
        <dbReference type="ARBA" id="ARBA00022490"/>
    </source>
</evidence>
<dbReference type="InterPro" id="IPR047112">
    <property type="entry name" value="RecG/Mfd"/>
</dbReference>
<dbReference type="SUPFAM" id="SSF141259">
    <property type="entry name" value="CarD-like"/>
    <property type="match status" value="1"/>
</dbReference>
<evidence type="ECO:0000256" key="6">
    <source>
        <dbReference type="ARBA" id="ARBA00022840"/>
    </source>
</evidence>
<dbReference type="PROSITE" id="PS51192">
    <property type="entry name" value="HELICASE_ATP_BIND_1"/>
    <property type="match status" value="1"/>
</dbReference>
<keyword evidence="13" id="KW-1185">Reference proteome</keyword>
<dbReference type="InterPro" id="IPR014001">
    <property type="entry name" value="Helicase_ATP-bd"/>
</dbReference>
<name>A0ABY5DHE7_9GAMM</name>
<gene>
    <name evidence="9" type="primary">mfd</name>
    <name evidence="12" type="ORF">MMH89_02870</name>
</gene>
<dbReference type="Gene3D" id="3.40.50.300">
    <property type="entry name" value="P-loop containing nucleotide triphosphate hydrolases"/>
    <property type="match status" value="2"/>
</dbReference>
<dbReference type="Proteomes" id="UP001055955">
    <property type="component" value="Chromosome"/>
</dbReference>
<evidence type="ECO:0000313" key="12">
    <source>
        <dbReference type="EMBL" id="UTC24166.1"/>
    </source>
</evidence>
<evidence type="ECO:0000259" key="10">
    <source>
        <dbReference type="PROSITE" id="PS51192"/>
    </source>
</evidence>
<keyword evidence="6 9" id="KW-0067">ATP-binding</keyword>
<comment type="similarity">
    <text evidence="9">In the C-terminal section; belongs to the helicase family. RecG subfamily.</text>
</comment>
<dbReference type="Gene3D" id="3.90.1150.50">
    <property type="entry name" value="Transcription-repair-coupling factor, D7 domain"/>
    <property type="match status" value="1"/>
</dbReference>
<dbReference type="InterPro" id="IPR037235">
    <property type="entry name" value="TRCF-like_C_D7"/>
</dbReference>
<proteinExistence type="inferred from homology"/>
<keyword evidence="8 9" id="KW-0234">DNA repair</keyword>
<dbReference type="HAMAP" id="MF_00969">
    <property type="entry name" value="TRCF"/>
    <property type="match status" value="1"/>
</dbReference>
<dbReference type="InterPro" id="IPR004576">
    <property type="entry name" value="Mfd"/>
</dbReference>
<evidence type="ECO:0000256" key="2">
    <source>
        <dbReference type="ARBA" id="ARBA00022741"/>
    </source>
</evidence>
<evidence type="ECO:0000256" key="9">
    <source>
        <dbReference type="HAMAP-Rule" id="MF_00969"/>
    </source>
</evidence>
<sequence>MIYHYAYELSNLLFKTNQPIVVILDNEQQCELCHQQIKFYTAGLKKKIVRFNSYELNEEDLFNPSDTIVAQRMEALKHLIDGTFDLLLTSIDAVSHLLPPQSFVAAATLRFSIGQNYPLSKLVKTLTAYGYERVSEVNKPLTYAIKGEILDIFAPQSNQPIRVNFDDLEIETLHYFDPNTQRSTQSLTEVVITPLIEYDPLIAKEHTAYKQISETVLKALQQGHTVPTWHHHLHALHSEIVPISAYVPSEIQVYTTPDFFNHFNAFIKRSSKRLEAINIDPKLLLLNPNQIDQLNKRTSHLASQTKIKNIELNKKTLQQQISDLSQHYDILFVCQNYYRLNELEQQLLQAGITTTQCDSWVAFASKRVSIGITIGQVNGITLVPELKKLIIPEQYITQKVSVTPRKKEVNTALPASQLKIGDLLIHEDHGIGQFTGIETRTINGQQQDFIVINYVNDDKLLFPPTLLHKIHPYHGQQSSIDALKSTQWSKRKKKALENIDAYAAKLLQSEASRNQSNHQPLVIPDEYENFISHFPFTETPDQQSIMQAIIQDMQQTVLFDRLICGDVGFGKTEVALRSAFITAMNGRQVVLVAPTTILANQHYETFKKRCNHTVLNIALVTRATKISQEQIANGKIDIVIGTHKAIKLKYHKLGLVIVDEEHRFGVKQKDSIQAFEKSNRLSLTATPIPRSLNMALSKFRSISIMHEPPKKRLPIHTEIVEADQMIINRAIEREIRRGGQVFILMNEITQIPKILETLKKECPFATFGTLHGQMPTDVIERQMANFYTQAFNVLIASTIIESGIDIPNANTLIVYRADKLGLSQLHQLRGRVGRSHHQGFAYFLTPQHKTITKDAQMRLEAITTHTTLGSGFQLALADLEIRGAGNLLGEEQSGHVNAIGLSLYTHLLNKALPNQQHLMITEVNSTRDKRIPQQYIDNTETRYQTYHRLANMDTLECVNQLADELIDRFGHIPSETLNLIDEQKMQIIANKYQLKSVRIDSKIMKVNVGSDSSLPVSEIIKLLQKNQTYILSGPTHIDIQHNGSPYTALNQFISLLHSQ</sequence>
<dbReference type="EMBL" id="CP092900">
    <property type="protein sequence ID" value="UTC24166.1"/>
    <property type="molecule type" value="Genomic_DNA"/>
</dbReference>
<dbReference type="PANTHER" id="PTHR47964:SF1">
    <property type="entry name" value="ATP-DEPENDENT DNA HELICASE HOMOLOG RECG, CHLOROPLASTIC"/>
    <property type="match status" value="1"/>
</dbReference>
<evidence type="ECO:0000256" key="8">
    <source>
        <dbReference type="ARBA" id="ARBA00023204"/>
    </source>
</evidence>
<dbReference type="SMART" id="SM00982">
    <property type="entry name" value="TRCF"/>
    <property type="match status" value="1"/>
</dbReference>
<evidence type="ECO:0000256" key="3">
    <source>
        <dbReference type="ARBA" id="ARBA00022763"/>
    </source>
</evidence>
<organism evidence="12 13">
    <name type="scientific">Candidatus Comchoanobacter bicostacola</name>
    <dbReference type="NCBI Taxonomy" id="2919598"/>
    <lineage>
        <taxon>Bacteria</taxon>
        <taxon>Pseudomonadati</taxon>
        <taxon>Pseudomonadota</taxon>
        <taxon>Gammaproteobacteria</taxon>
        <taxon>Candidatus Comchoanobacterales</taxon>
        <taxon>Candidatus Comchoanobacteraceae</taxon>
        <taxon>Candidatus Comchoanobacter</taxon>
    </lineage>
</organism>
<dbReference type="InterPro" id="IPR003711">
    <property type="entry name" value="CarD-like/TRCF_RID"/>
</dbReference>
<dbReference type="Pfam" id="PF00271">
    <property type="entry name" value="Helicase_C"/>
    <property type="match status" value="1"/>
</dbReference>
<evidence type="ECO:0000259" key="11">
    <source>
        <dbReference type="PROSITE" id="PS51194"/>
    </source>
</evidence>